<dbReference type="KEGG" id="olu:OSTLU_31661"/>
<dbReference type="Gramene" id="ABO96276">
    <property type="protein sequence ID" value="ABO96276"/>
    <property type="gene ID" value="OSTLU_31661"/>
</dbReference>
<dbReference type="GeneID" id="5001857"/>
<accession>A4RXE0</accession>
<keyword evidence="1" id="KW-1133">Transmembrane helix</keyword>
<evidence type="ECO:0000313" key="2">
    <source>
        <dbReference type="EMBL" id="ABO96276.1"/>
    </source>
</evidence>
<evidence type="ECO:0000313" key="3">
    <source>
        <dbReference type="Proteomes" id="UP000001568"/>
    </source>
</evidence>
<organism evidence="2 3">
    <name type="scientific">Ostreococcus lucimarinus (strain CCE9901)</name>
    <dbReference type="NCBI Taxonomy" id="436017"/>
    <lineage>
        <taxon>Eukaryota</taxon>
        <taxon>Viridiplantae</taxon>
        <taxon>Chlorophyta</taxon>
        <taxon>Mamiellophyceae</taxon>
        <taxon>Mamiellales</taxon>
        <taxon>Bathycoccaceae</taxon>
        <taxon>Ostreococcus</taxon>
    </lineage>
</organism>
<protein>
    <submittedName>
        <fullName evidence="2">Uncharacterized protein</fullName>
    </submittedName>
</protein>
<keyword evidence="1" id="KW-0472">Membrane</keyword>
<name>A4RXE0_OSTLU</name>
<reference evidence="2 3" key="1">
    <citation type="journal article" date="2007" name="Proc. Natl. Acad. Sci. U.S.A.">
        <title>The tiny eukaryote Ostreococcus provides genomic insights into the paradox of plankton speciation.</title>
        <authorList>
            <person name="Palenik B."/>
            <person name="Grimwood J."/>
            <person name="Aerts A."/>
            <person name="Rouze P."/>
            <person name="Salamov A."/>
            <person name="Putnam N."/>
            <person name="Dupont C."/>
            <person name="Jorgensen R."/>
            <person name="Derelle E."/>
            <person name="Rombauts S."/>
            <person name="Zhou K."/>
            <person name="Otillar R."/>
            <person name="Merchant S.S."/>
            <person name="Podell S."/>
            <person name="Gaasterland T."/>
            <person name="Napoli C."/>
            <person name="Gendler K."/>
            <person name="Manuell A."/>
            <person name="Tai V."/>
            <person name="Vallon O."/>
            <person name="Piganeau G."/>
            <person name="Jancek S."/>
            <person name="Heijde M."/>
            <person name="Jabbari K."/>
            <person name="Bowler C."/>
            <person name="Lohr M."/>
            <person name="Robbens S."/>
            <person name="Werner G."/>
            <person name="Dubchak I."/>
            <person name="Pazour G.J."/>
            <person name="Ren Q."/>
            <person name="Paulsen I."/>
            <person name="Delwiche C."/>
            <person name="Schmutz J."/>
            <person name="Rokhsar D."/>
            <person name="Van de Peer Y."/>
            <person name="Moreau H."/>
            <person name="Grigoriev I.V."/>
        </authorList>
    </citation>
    <scope>NUCLEOTIDE SEQUENCE [LARGE SCALE GENOMIC DNA]</scope>
    <source>
        <strain evidence="2 3">CCE9901</strain>
    </source>
</reference>
<sequence length="56" mass="5891">MPHANTSFLSALTREIPKAWPFFTGIGAVGVAVVYATMGITEADKKASKFVNPGGH</sequence>
<evidence type="ECO:0000256" key="1">
    <source>
        <dbReference type="SAM" id="Phobius"/>
    </source>
</evidence>
<gene>
    <name evidence="2" type="ORF">OSTLU_31661</name>
</gene>
<dbReference type="EMBL" id="CP000585">
    <property type="protein sequence ID" value="ABO96276.1"/>
    <property type="molecule type" value="Genomic_DNA"/>
</dbReference>
<dbReference type="RefSeq" id="XP_001417983.1">
    <property type="nucleotide sequence ID" value="XM_001417946.1"/>
</dbReference>
<proteinExistence type="predicted"/>
<dbReference type="OMA" id="MPHANTS"/>
<feature type="transmembrane region" description="Helical" evidence="1">
    <location>
        <begin position="20"/>
        <end position="40"/>
    </location>
</feature>
<dbReference type="Proteomes" id="UP000001568">
    <property type="component" value="Chromosome 5"/>
</dbReference>
<dbReference type="HOGENOM" id="CLU_3017638_0_0_1"/>
<keyword evidence="1" id="KW-0812">Transmembrane</keyword>
<keyword evidence="3" id="KW-1185">Reference proteome</keyword>
<dbReference type="AlphaFoldDB" id="A4RXE0"/>